<keyword evidence="3 4" id="KW-0408">Iron</keyword>
<keyword evidence="2 4" id="KW-0479">Metal-binding</keyword>
<dbReference type="NCBIfam" id="TIGR03421">
    <property type="entry name" value="FeS_CyaY"/>
    <property type="match status" value="1"/>
</dbReference>
<comment type="function">
    <text evidence="4">Involved in iron-sulfur (Fe-S) cluster assembly. May act as a regulator of Fe-S biogenesis.</text>
</comment>
<dbReference type="PROSITE" id="PS01344">
    <property type="entry name" value="FRATAXIN_1"/>
    <property type="match status" value="1"/>
</dbReference>
<dbReference type="PANTHER" id="PTHR16821:SF2">
    <property type="entry name" value="FRATAXIN, MITOCHONDRIAL"/>
    <property type="match status" value="1"/>
</dbReference>
<evidence type="ECO:0000256" key="2">
    <source>
        <dbReference type="ARBA" id="ARBA00022723"/>
    </source>
</evidence>
<proteinExistence type="inferred from homology"/>
<evidence type="ECO:0000256" key="4">
    <source>
        <dbReference type="HAMAP-Rule" id="MF_00142"/>
    </source>
</evidence>
<dbReference type="InterPro" id="IPR020895">
    <property type="entry name" value="Frataxin_CS"/>
</dbReference>
<dbReference type="EMBL" id="JBIHSE010000001">
    <property type="protein sequence ID" value="MFH0272789.1"/>
    <property type="molecule type" value="Genomic_DNA"/>
</dbReference>
<dbReference type="InterPro" id="IPR036524">
    <property type="entry name" value="Frataxin/CyaY_sf"/>
</dbReference>
<evidence type="ECO:0000256" key="1">
    <source>
        <dbReference type="ARBA" id="ARBA00008183"/>
    </source>
</evidence>
<gene>
    <name evidence="4 5" type="primary">cyaY</name>
    <name evidence="5" type="ORF">ACGRHZ_15975</name>
</gene>
<accession>A0ABW7J9I1</accession>
<organism evidence="5 6">
    <name type="scientific">Vibrio jasicida</name>
    <dbReference type="NCBI Taxonomy" id="766224"/>
    <lineage>
        <taxon>Bacteria</taxon>
        <taxon>Pseudomonadati</taxon>
        <taxon>Pseudomonadota</taxon>
        <taxon>Gammaproteobacteria</taxon>
        <taxon>Vibrionales</taxon>
        <taxon>Vibrionaceae</taxon>
        <taxon>Vibrio</taxon>
    </lineage>
</organism>
<dbReference type="Proteomes" id="UP001607221">
    <property type="component" value="Unassembled WGS sequence"/>
</dbReference>
<dbReference type="RefSeq" id="WP_394632371.1">
    <property type="nucleotide sequence ID" value="NZ_JBIHSE010000001.1"/>
</dbReference>
<evidence type="ECO:0000256" key="3">
    <source>
        <dbReference type="ARBA" id="ARBA00023004"/>
    </source>
</evidence>
<dbReference type="SMART" id="SM01219">
    <property type="entry name" value="Frataxin_Cyay"/>
    <property type="match status" value="1"/>
</dbReference>
<dbReference type="Gene3D" id="3.30.920.10">
    <property type="entry name" value="Frataxin/CyaY"/>
    <property type="match status" value="1"/>
</dbReference>
<comment type="similarity">
    <text evidence="1 4">Belongs to the frataxin family.</text>
</comment>
<keyword evidence="6" id="KW-1185">Reference proteome</keyword>
<dbReference type="Pfam" id="PF01491">
    <property type="entry name" value="Frataxin_Cyay"/>
    <property type="match status" value="1"/>
</dbReference>
<dbReference type="PANTHER" id="PTHR16821">
    <property type="entry name" value="FRATAXIN"/>
    <property type="match status" value="1"/>
</dbReference>
<dbReference type="InterPro" id="IPR047584">
    <property type="entry name" value="CyaY"/>
</dbReference>
<dbReference type="CDD" id="cd00503">
    <property type="entry name" value="Frataxin"/>
    <property type="match status" value="1"/>
</dbReference>
<dbReference type="InterPro" id="IPR002908">
    <property type="entry name" value="Frataxin/CyaY"/>
</dbReference>
<sequence length="107" mass="12398">MNDTEFHQLVDAQMQIIEESIDESGADIDYEVTGNVMTLEFEDRSQIIINRQEPMHEIWLASKSGGFHFKLLENKWTCSKTGMELFEMVKEECEKHAGETIDWPSAK</sequence>
<comment type="caution">
    <text evidence="5">The sequence shown here is derived from an EMBL/GenBank/DDBJ whole genome shotgun (WGS) entry which is preliminary data.</text>
</comment>
<evidence type="ECO:0000313" key="5">
    <source>
        <dbReference type="EMBL" id="MFH0272789.1"/>
    </source>
</evidence>
<evidence type="ECO:0000313" key="6">
    <source>
        <dbReference type="Proteomes" id="UP001607221"/>
    </source>
</evidence>
<dbReference type="PROSITE" id="PS50810">
    <property type="entry name" value="FRATAXIN_2"/>
    <property type="match status" value="1"/>
</dbReference>
<dbReference type="SUPFAM" id="SSF55387">
    <property type="entry name" value="Frataxin/Nqo15-like"/>
    <property type="match status" value="1"/>
</dbReference>
<name>A0ABW7J9I1_9VIBR</name>
<dbReference type="HAMAP" id="MF_00142">
    <property type="entry name" value="CyaY"/>
    <property type="match status" value="1"/>
</dbReference>
<reference evidence="5 6" key="1">
    <citation type="submission" date="2024-10" db="EMBL/GenBank/DDBJ databases">
        <authorList>
            <person name="Yibar A."/>
            <person name="Saticioglu I.B."/>
            <person name="Duman M."/>
            <person name="Ajmi N."/>
            <person name="Gurler F."/>
            <person name="Ay H."/>
            <person name="Onuk E."/>
            <person name="Guler S."/>
            <person name="Romalde J.L."/>
        </authorList>
    </citation>
    <scope>NUCLEOTIDE SEQUENCE [LARGE SCALE GENOMIC DNA]</scope>
    <source>
        <strain evidence="5 6">1-TCBS-A</strain>
    </source>
</reference>
<protein>
    <recommendedName>
        <fullName evidence="4">Iron-sulfur cluster assembly protein CyaY</fullName>
    </recommendedName>
</protein>